<organism evidence="3 4">
    <name type="scientific">Vibrio thalassae</name>
    <dbReference type="NCBI Taxonomy" id="1243014"/>
    <lineage>
        <taxon>Bacteria</taxon>
        <taxon>Pseudomonadati</taxon>
        <taxon>Pseudomonadota</taxon>
        <taxon>Gammaproteobacteria</taxon>
        <taxon>Vibrionales</taxon>
        <taxon>Vibrionaceae</taxon>
        <taxon>Vibrio</taxon>
    </lineage>
</organism>
<dbReference type="Gene3D" id="3.40.50.1820">
    <property type="entry name" value="alpha/beta hydrolase"/>
    <property type="match status" value="1"/>
</dbReference>
<dbReference type="PANTHER" id="PTHR48081:SF6">
    <property type="entry name" value="PEPTIDASE S9 PROLYL OLIGOPEPTIDASE CATALYTIC DOMAIN-CONTAINING PROTEIN"/>
    <property type="match status" value="1"/>
</dbReference>
<reference evidence="4" key="1">
    <citation type="submission" date="2016-06" db="EMBL/GenBank/DDBJ databases">
        <authorList>
            <person name="Rodrigo-Torres L."/>
            <person name="Arahal R.D."/>
            <person name="Lucena T."/>
        </authorList>
    </citation>
    <scope>NUCLEOTIDE SEQUENCE [LARGE SCALE GENOMIC DNA]</scope>
    <source>
        <strain evidence="4">CECT8203</strain>
    </source>
</reference>
<sequence>MRAIHSLSELSLAAILHPLEQDGIVTERALMEVNDAQPPLRDPHRLISNISHPELLEFQPQQDNGHAILIIPGGGYQFVSIDNEGIEVAKGLSSMGYHAFCLNYRLPNNNDGSDLEELTPIVDARAALSVVRQLAPKAKVGVMGFSAGGHLAGWLSTDKRSSRPDFTCLMYPVVSMTSDFTHLGTYENVVNALHDAQQVSLLSIDKRISSDVAPMFIMHAKDDEVVVAEHSIKLHHALLAASVPSELTLFERGGHGFGAYVREGSDAKGWLQRFDDWVHNLDMDQ</sequence>
<dbReference type="Pfam" id="PF00326">
    <property type="entry name" value="Peptidase_S9"/>
    <property type="match status" value="1"/>
</dbReference>
<dbReference type="RefSeq" id="WP_096994646.1">
    <property type="nucleotide sequence ID" value="NZ_JBHSII010000011.1"/>
</dbReference>
<feature type="domain" description="Peptidase S9 prolyl oligopeptidase catalytic" evidence="2">
    <location>
        <begin position="134"/>
        <end position="278"/>
    </location>
</feature>
<dbReference type="GO" id="GO:0008236">
    <property type="term" value="F:serine-type peptidase activity"/>
    <property type="evidence" value="ECO:0007669"/>
    <property type="project" value="InterPro"/>
</dbReference>
<evidence type="ECO:0000313" key="3">
    <source>
        <dbReference type="EMBL" id="SNX49616.1"/>
    </source>
</evidence>
<dbReference type="Proteomes" id="UP000219336">
    <property type="component" value="Unassembled WGS sequence"/>
</dbReference>
<proteinExistence type="predicted"/>
<dbReference type="OrthoDB" id="9771666at2"/>
<dbReference type="InterPro" id="IPR050300">
    <property type="entry name" value="GDXG_lipolytic_enzyme"/>
</dbReference>
<dbReference type="InterPro" id="IPR001375">
    <property type="entry name" value="Peptidase_S9_cat"/>
</dbReference>
<dbReference type="PANTHER" id="PTHR48081">
    <property type="entry name" value="AB HYDROLASE SUPERFAMILY PROTEIN C4A8.06C"/>
    <property type="match status" value="1"/>
</dbReference>
<protein>
    <submittedName>
        <fullName evidence="3">Acetylxylan esterase</fullName>
        <ecNumber evidence="3">3.1.1.72</ecNumber>
    </submittedName>
</protein>
<accession>A0A240ELX1</accession>
<dbReference type="GO" id="GO:0046555">
    <property type="term" value="F:acetylxylan esterase activity"/>
    <property type="evidence" value="ECO:0007669"/>
    <property type="project" value="UniProtKB-EC"/>
</dbReference>
<evidence type="ECO:0000259" key="2">
    <source>
        <dbReference type="Pfam" id="PF00326"/>
    </source>
</evidence>
<evidence type="ECO:0000256" key="1">
    <source>
        <dbReference type="ARBA" id="ARBA00022801"/>
    </source>
</evidence>
<dbReference type="AlphaFoldDB" id="A0A240ELX1"/>
<keyword evidence="1 3" id="KW-0378">Hydrolase</keyword>
<gene>
    <name evidence="3" type="primary">axeA1</name>
    <name evidence="3" type="ORF">VTH8203_03264</name>
</gene>
<evidence type="ECO:0000313" key="4">
    <source>
        <dbReference type="Proteomes" id="UP000219336"/>
    </source>
</evidence>
<dbReference type="EC" id="3.1.1.72" evidence="3"/>
<name>A0A240ELX1_9VIBR</name>
<dbReference type="SUPFAM" id="SSF53474">
    <property type="entry name" value="alpha/beta-Hydrolases"/>
    <property type="match status" value="1"/>
</dbReference>
<dbReference type="InterPro" id="IPR029058">
    <property type="entry name" value="AB_hydrolase_fold"/>
</dbReference>
<dbReference type="GO" id="GO:0006508">
    <property type="term" value="P:proteolysis"/>
    <property type="evidence" value="ECO:0007669"/>
    <property type="project" value="InterPro"/>
</dbReference>
<dbReference type="EMBL" id="OANU01000064">
    <property type="protein sequence ID" value="SNX49616.1"/>
    <property type="molecule type" value="Genomic_DNA"/>
</dbReference>
<keyword evidence="4" id="KW-1185">Reference proteome</keyword>